<keyword evidence="6 7" id="KW-0560">Oxidoreductase</keyword>
<dbReference type="RefSeq" id="WP_191811530.1">
    <property type="nucleotide sequence ID" value="NZ_JACSQT010000002.1"/>
</dbReference>
<feature type="domain" description="Acyl-CoA dehydrogenase/oxidase C-terminal" evidence="8">
    <location>
        <begin position="254"/>
        <end position="404"/>
    </location>
</feature>
<evidence type="ECO:0000256" key="2">
    <source>
        <dbReference type="ARBA" id="ARBA00009347"/>
    </source>
</evidence>
<dbReference type="InterPro" id="IPR046373">
    <property type="entry name" value="Acyl-CoA_Oxase/DH_mid-dom_sf"/>
</dbReference>
<dbReference type="Gene3D" id="1.10.540.10">
    <property type="entry name" value="Acyl-CoA dehydrogenase/oxidase, N-terminal domain"/>
    <property type="match status" value="1"/>
</dbReference>
<dbReference type="PANTHER" id="PTHR48083:SF2">
    <property type="entry name" value="MEDIUM-CHAIN SPECIFIC ACYL-COA DEHYDROGENASE, MITOCHONDRIAL"/>
    <property type="match status" value="1"/>
</dbReference>
<reference evidence="10 11" key="1">
    <citation type="submission" date="2020-08" db="EMBL/GenBank/DDBJ databases">
        <title>A Genomic Blueprint of the Chicken Gut Microbiome.</title>
        <authorList>
            <person name="Gilroy R."/>
            <person name="Ravi A."/>
            <person name="Getino M."/>
            <person name="Pursley I."/>
            <person name="Horton D.L."/>
            <person name="Alikhan N.-F."/>
            <person name="Baker D."/>
            <person name="Gharbi K."/>
            <person name="Hall N."/>
            <person name="Watson M."/>
            <person name="Adriaenssens E.M."/>
            <person name="Foster-Nyarko E."/>
            <person name="Jarju S."/>
            <person name="Secka A."/>
            <person name="Antonio M."/>
            <person name="Oren A."/>
            <person name="Chaudhuri R."/>
            <person name="La Ragione R.M."/>
            <person name="Hildebrand F."/>
            <person name="Pallen M.J."/>
        </authorList>
    </citation>
    <scope>NUCLEOTIDE SEQUENCE [LARGE SCALE GENOMIC DNA]</scope>
    <source>
        <strain evidence="10 11">Sa5YUA1</strain>
    </source>
</reference>
<sequence length="411" mass="46130">MNFTVPEETLEIINGLKQFIDKRVIPLEEENAELLYNERNYYLENGRRHPKVERLRKEVRMASAEAGFYTMFGDKELGGEELGPITALLTQEAIAKSYPNRKLIDPVVIPSPFTNGITPVLRGLKQELKDYYLDGIRKGEKTLCFGLTEPDAGSDVWGIKTKAVKVNNEWVINGTKQWITNAPYADYCMLFAVTNPELHEKRKGGITCFFVETNSEGFNVDSVIPVMGELGGDAGIISIDQLRVPEENIIGELDQGFTKAMHGINNGRLGMSGKCIGSAQWALKQAIDYANMRKTFGKTIGEHQTIQNMLAESAMDIYAARNMALHCAWKIENTKKQPVKEISMVKAYCTEMLGRVYDKVIQIHGGVGVSNELKLEAGYRYARILRIPDGTSEIHRRTIARSLLRGDLNFN</sequence>
<dbReference type="InterPro" id="IPR006089">
    <property type="entry name" value="Acyl-CoA_DH_CS"/>
</dbReference>
<dbReference type="InterPro" id="IPR036250">
    <property type="entry name" value="AcylCo_DH-like_C"/>
</dbReference>
<dbReference type="Pfam" id="PF02770">
    <property type="entry name" value="Acyl-CoA_dh_M"/>
    <property type="match status" value="1"/>
</dbReference>
<dbReference type="SUPFAM" id="SSF47203">
    <property type="entry name" value="Acyl-CoA dehydrogenase C-terminal domain-like"/>
    <property type="match status" value="1"/>
</dbReference>
<gene>
    <name evidence="10" type="ORF">H9655_04925</name>
</gene>
<evidence type="ECO:0000256" key="1">
    <source>
        <dbReference type="ARBA" id="ARBA00001974"/>
    </source>
</evidence>
<evidence type="ECO:0000313" key="11">
    <source>
        <dbReference type="Proteomes" id="UP000657931"/>
    </source>
</evidence>
<feature type="domain" description="Acyl-CoA oxidase/dehydrogenase middle" evidence="9">
    <location>
        <begin position="144"/>
        <end position="240"/>
    </location>
</feature>
<evidence type="ECO:0000259" key="9">
    <source>
        <dbReference type="Pfam" id="PF02770"/>
    </source>
</evidence>
<keyword evidence="4 7" id="KW-0285">Flavoprotein</keyword>
<dbReference type="Proteomes" id="UP000657931">
    <property type="component" value="Unassembled WGS sequence"/>
</dbReference>
<keyword evidence="5 7" id="KW-0274">FAD</keyword>
<comment type="similarity">
    <text evidence="2 7">Belongs to the acyl-CoA dehydrogenase family.</text>
</comment>
<comment type="caution">
    <text evidence="10">The sequence shown here is derived from an EMBL/GenBank/DDBJ whole genome shotgun (WGS) entry which is preliminary data.</text>
</comment>
<dbReference type="InterPro" id="IPR009100">
    <property type="entry name" value="AcylCoA_DH/oxidase_NM_dom_sf"/>
</dbReference>
<dbReference type="PROSITE" id="PS00072">
    <property type="entry name" value="ACYL_COA_DH_1"/>
    <property type="match status" value="1"/>
</dbReference>
<keyword evidence="11" id="KW-1185">Reference proteome</keyword>
<comment type="cofactor">
    <cofactor evidence="1 7">
        <name>FAD</name>
        <dbReference type="ChEBI" id="CHEBI:57692"/>
    </cofactor>
</comment>
<dbReference type="PANTHER" id="PTHR48083">
    <property type="entry name" value="MEDIUM-CHAIN SPECIFIC ACYL-COA DEHYDROGENASE, MITOCHONDRIAL-RELATED"/>
    <property type="match status" value="1"/>
</dbReference>
<dbReference type="InterPro" id="IPR050741">
    <property type="entry name" value="Acyl-CoA_dehydrogenase"/>
</dbReference>
<organism evidence="10 11">
    <name type="scientific">Cytobacillus stercorigallinarum</name>
    <dbReference type="NCBI Taxonomy" id="2762240"/>
    <lineage>
        <taxon>Bacteria</taxon>
        <taxon>Bacillati</taxon>
        <taxon>Bacillota</taxon>
        <taxon>Bacilli</taxon>
        <taxon>Bacillales</taxon>
        <taxon>Bacillaceae</taxon>
        <taxon>Cytobacillus</taxon>
    </lineage>
</organism>
<dbReference type="Gene3D" id="2.40.110.10">
    <property type="entry name" value="Butyryl-CoA Dehydrogenase, subunit A, domain 2"/>
    <property type="match status" value="1"/>
</dbReference>
<evidence type="ECO:0000256" key="6">
    <source>
        <dbReference type="ARBA" id="ARBA00023002"/>
    </source>
</evidence>
<evidence type="ECO:0000256" key="4">
    <source>
        <dbReference type="ARBA" id="ARBA00022630"/>
    </source>
</evidence>
<dbReference type="Gene3D" id="1.20.140.10">
    <property type="entry name" value="Butyryl-CoA Dehydrogenase, subunit A, domain 3"/>
    <property type="match status" value="1"/>
</dbReference>
<evidence type="ECO:0000259" key="8">
    <source>
        <dbReference type="Pfam" id="PF00441"/>
    </source>
</evidence>
<dbReference type="EMBL" id="JACSQT010000002">
    <property type="protein sequence ID" value="MBD7936361.1"/>
    <property type="molecule type" value="Genomic_DNA"/>
</dbReference>
<evidence type="ECO:0000256" key="5">
    <source>
        <dbReference type="ARBA" id="ARBA00022827"/>
    </source>
</evidence>
<name>A0ABR8QLG1_9BACI</name>
<dbReference type="InterPro" id="IPR037069">
    <property type="entry name" value="AcylCoA_DH/ox_N_sf"/>
</dbReference>
<dbReference type="InterPro" id="IPR009075">
    <property type="entry name" value="AcylCo_DH/oxidase_C"/>
</dbReference>
<dbReference type="PIRSF" id="PIRSF016578">
    <property type="entry name" value="HsaA"/>
    <property type="match status" value="1"/>
</dbReference>
<dbReference type="CDD" id="cd00567">
    <property type="entry name" value="ACAD"/>
    <property type="match status" value="1"/>
</dbReference>
<dbReference type="Pfam" id="PF00441">
    <property type="entry name" value="Acyl-CoA_dh_1"/>
    <property type="match status" value="1"/>
</dbReference>
<dbReference type="SUPFAM" id="SSF56645">
    <property type="entry name" value="Acyl-CoA dehydrogenase NM domain-like"/>
    <property type="match status" value="1"/>
</dbReference>
<evidence type="ECO:0000313" key="10">
    <source>
        <dbReference type="EMBL" id="MBD7936361.1"/>
    </source>
</evidence>
<evidence type="ECO:0000256" key="3">
    <source>
        <dbReference type="ARBA" id="ARBA00019125"/>
    </source>
</evidence>
<dbReference type="InterPro" id="IPR006091">
    <property type="entry name" value="Acyl-CoA_Oxase/DH_mid-dom"/>
</dbReference>
<evidence type="ECO:0000256" key="7">
    <source>
        <dbReference type="RuleBase" id="RU362125"/>
    </source>
</evidence>
<protein>
    <recommendedName>
        <fullName evidence="3">Medium-chain specific acyl-CoA dehydrogenase, mitochondrial</fullName>
    </recommendedName>
</protein>
<proteinExistence type="inferred from homology"/>
<accession>A0ABR8QLG1</accession>